<gene>
    <name evidence="1" type="ORF">BL253_00080</name>
</gene>
<dbReference type="RefSeq" id="WP_076812139.1">
    <property type="nucleotide sequence ID" value="NZ_MOMC01000002.1"/>
</dbReference>
<dbReference type="Proteomes" id="UP000188929">
    <property type="component" value="Unassembled WGS sequence"/>
</dbReference>
<comment type="caution">
    <text evidence="1">The sequence shown here is derived from an EMBL/GenBank/DDBJ whole genome shotgun (WGS) entry which is preliminary data.</text>
</comment>
<dbReference type="AlphaFoldDB" id="A0A1V2ILB7"/>
<name>A0A1V2ILB7_9ACTN</name>
<sequence length="255" mass="28771">MSDPTVPAQVPPAPRYSGRHFECRGQLVEIFPRRQGPYDPVLGYQARGYGLNAYTGEFEADTRRVLQLVSGGEDDDTWPMHDEDEFIAAVEEQRERLLRTSFYQRHDKPEIFAAYEQAARDGRTEQSRRATYELWRQAQRGRAYLLVDGEPVRVDLADDGTPVTAWRLDTTTGRIVPTSRSDADAVLGGAGRRVTERSWLLAVEDRRRGLGGGGAIAEAYAKAAAEPDEVYRDVILFRTFDLWAEKFATEDEPGQ</sequence>
<dbReference type="OrthoDB" id="5178780at2"/>
<evidence type="ECO:0000313" key="2">
    <source>
        <dbReference type="Proteomes" id="UP000188929"/>
    </source>
</evidence>
<organism evidence="1 2">
    <name type="scientific">Pseudofrankia asymbiotica</name>
    <dbReference type="NCBI Taxonomy" id="1834516"/>
    <lineage>
        <taxon>Bacteria</taxon>
        <taxon>Bacillati</taxon>
        <taxon>Actinomycetota</taxon>
        <taxon>Actinomycetes</taxon>
        <taxon>Frankiales</taxon>
        <taxon>Frankiaceae</taxon>
        <taxon>Pseudofrankia</taxon>
    </lineage>
</organism>
<evidence type="ECO:0000313" key="1">
    <source>
        <dbReference type="EMBL" id="ONH33779.1"/>
    </source>
</evidence>
<accession>A0A1V2ILB7</accession>
<reference evidence="2" key="1">
    <citation type="submission" date="2016-10" db="EMBL/GenBank/DDBJ databases">
        <title>Frankia sp. NRRL B-16386 Genome sequencing.</title>
        <authorList>
            <person name="Ghodhbane-Gtari F."/>
            <person name="Swanson E."/>
            <person name="Gueddou A."/>
            <person name="Hezbri K."/>
            <person name="Ktari K."/>
            <person name="Nouioui I."/>
            <person name="Morris K."/>
            <person name="Simpson S."/>
            <person name="Abebe-Akele F."/>
            <person name="Thomas K."/>
            <person name="Gtari M."/>
            <person name="Tisa L.S."/>
        </authorList>
    </citation>
    <scope>NUCLEOTIDE SEQUENCE [LARGE SCALE GENOMIC DNA]</scope>
    <source>
        <strain evidence="2">NRRL B-16386</strain>
    </source>
</reference>
<protein>
    <submittedName>
        <fullName evidence="1">Uncharacterized protein</fullName>
    </submittedName>
</protein>
<dbReference type="EMBL" id="MOMC01000002">
    <property type="protein sequence ID" value="ONH33779.1"/>
    <property type="molecule type" value="Genomic_DNA"/>
</dbReference>
<proteinExistence type="predicted"/>
<keyword evidence="2" id="KW-1185">Reference proteome</keyword>
<dbReference type="STRING" id="1834516.BL253_00080"/>